<evidence type="ECO:0000259" key="4">
    <source>
        <dbReference type="Pfam" id="PF00135"/>
    </source>
</evidence>
<evidence type="ECO:0000313" key="6">
    <source>
        <dbReference type="Proteomes" id="UP000307440"/>
    </source>
</evidence>
<keyword evidence="6" id="KW-1185">Reference proteome</keyword>
<dbReference type="PROSITE" id="PS00122">
    <property type="entry name" value="CARBOXYLESTERASE_B_1"/>
    <property type="match status" value="1"/>
</dbReference>
<feature type="signal peptide" evidence="3">
    <location>
        <begin position="1"/>
        <end position="23"/>
    </location>
</feature>
<gene>
    <name evidence="5" type="ORF">FA15DRAFT_755949</name>
</gene>
<protein>
    <recommendedName>
        <fullName evidence="3">Carboxylic ester hydrolase</fullName>
        <ecNumber evidence="3">3.1.1.-</ecNumber>
    </recommendedName>
</protein>
<dbReference type="PANTHER" id="PTHR11559">
    <property type="entry name" value="CARBOXYLESTERASE"/>
    <property type="match status" value="1"/>
</dbReference>
<dbReference type="Gene3D" id="3.40.50.1820">
    <property type="entry name" value="alpha/beta hydrolase"/>
    <property type="match status" value="1"/>
</dbReference>
<dbReference type="InterPro" id="IPR050309">
    <property type="entry name" value="Type-B_Carboxylest/Lipase"/>
</dbReference>
<organism evidence="5 6">
    <name type="scientific">Coprinopsis marcescibilis</name>
    <name type="common">Agaric fungus</name>
    <name type="synonym">Psathyrella marcescibilis</name>
    <dbReference type="NCBI Taxonomy" id="230819"/>
    <lineage>
        <taxon>Eukaryota</taxon>
        <taxon>Fungi</taxon>
        <taxon>Dikarya</taxon>
        <taxon>Basidiomycota</taxon>
        <taxon>Agaricomycotina</taxon>
        <taxon>Agaricomycetes</taxon>
        <taxon>Agaricomycetidae</taxon>
        <taxon>Agaricales</taxon>
        <taxon>Agaricineae</taxon>
        <taxon>Psathyrellaceae</taxon>
        <taxon>Coprinopsis</taxon>
    </lineage>
</organism>
<accession>A0A5C3KZN7</accession>
<dbReference type="GO" id="GO:0016787">
    <property type="term" value="F:hydrolase activity"/>
    <property type="evidence" value="ECO:0007669"/>
    <property type="project" value="UniProtKB-KW"/>
</dbReference>
<proteinExistence type="inferred from homology"/>
<dbReference type="AlphaFoldDB" id="A0A5C3KZN7"/>
<dbReference type="Pfam" id="PF00135">
    <property type="entry name" value="COesterase"/>
    <property type="match status" value="1"/>
</dbReference>
<keyword evidence="2 3" id="KW-0378">Hydrolase</keyword>
<evidence type="ECO:0000256" key="3">
    <source>
        <dbReference type="RuleBase" id="RU361235"/>
    </source>
</evidence>
<sequence length="554" mass="60333">MPIILELAVLLYLFSFLLLGAHAHPRVHIGGTTVTGRNLGEAGVHFFGGLPFAEPPVGDLRFRSPVLKTHLDGPVFNATEYGPACLQPPGPLAGTLGISEDCLTINIHRPAGVKYGEKLPVLLWTYGGAFTLGTSSIFNGSTLVSHSIQRGTPVVYVNFNYRLGPFGFPAGKEAEDRRELNLGVEDVMAALKWVHANIDAFGGDKDKITIFGQSSGAISIGLLYFNQEFEQLVRGAILESGSANSNSAFSASDREDRWQDFVGAIPSCSSIAASGNVFPCLQNASETEIATAYSAVLAEVVDTTQFFAPLLDGVEGVWPDIPSRLYEQGRFAKIPFMAGTNLDEGTFLAEFARQPGINEPILKAALVGLVSPPLDEAQLDNTADTLLDLYPDIPELGSPYNTGGELFDLPSTYKRVSSILGDVAFEAPRRQWMDVASRHGVKSYGYLFTQPQPLVEPDVGVEHGSEIAFVYGNPLDPSPSARRLSNMMMDYWISFTVNLHPNDSKGSRRPVWPRYTRSSKVLLQLHGENTTVIPDTYREEQISFAIDNSISTRR</sequence>
<dbReference type="InterPro" id="IPR002018">
    <property type="entry name" value="CarbesteraseB"/>
</dbReference>
<evidence type="ECO:0000256" key="1">
    <source>
        <dbReference type="ARBA" id="ARBA00005964"/>
    </source>
</evidence>
<dbReference type="InterPro" id="IPR029058">
    <property type="entry name" value="AB_hydrolase_fold"/>
</dbReference>
<feature type="chain" id="PRO_5023155975" description="Carboxylic ester hydrolase" evidence="3">
    <location>
        <begin position="24"/>
        <end position="554"/>
    </location>
</feature>
<evidence type="ECO:0000256" key="2">
    <source>
        <dbReference type="ARBA" id="ARBA00022801"/>
    </source>
</evidence>
<keyword evidence="3" id="KW-0732">Signal</keyword>
<reference evidence="5 6" key="1">
    <citation type="journal article" date="2019" name="Nat. Ecol. Evol.">
        <title>Megaphylogeny resolves global patterns of mushroom evolution.</title>
        <authorList>
            <person name="Varga T."/>
            <person name="Krizsan K."/>
            <person name="Foldi C."/>
            <person name="Dima B."/>
            <person name="Sanchez-Garcia M."/>
            <person name="Sanchez-Ramirez S."/>
            <person name="Szollosi G.J."/>
            <person name="Szarkandi J.G."/>
            <person name="Papp V."/>
            <person name="Albert L."/>
            <person name="Andreopoulos W."/>
            <person name="Angelini C."/>
            <person name="Antonin V."/>
            <person name="Barry K.W."/>
            <person name="Bougher N.L."/>
            <person name="Buchanan P."/>
            <person name="Buyck B."/>
            <person name="Bense V."/>
            <person name="Catcheside P."/>
            <person name="Chovatia M."/>
            <person name="Cooper J."/>
            <person name="Damon W."/>
            <person name="Desjardin D."/>
            <person name="Finy P."/>
            <person name="Geml J."/>
            <person name="Haridas S."/>
            <person name="Hughes K."/>
            <person name="Justo A."/>
            <person name="Karasinski D."/>
            <person name="Kautmanova I."/>
            <person name="Kiss B."/>
            <person name="Kocsube S."/>
            <person name="Kotiranta H."/>
            <person name="LaButti K.M."/>
            <person name="Lechner B.E."/>
            <person name="Liimatainen K."/>
            <person name="Lipzen A."/>
            <person name="Lukacs Z."/>
            <person name="Mihaltcheva S."/>
            <person name="Morgado L.N."/>
            <person name="Niskanen T."/>
            <person name="Noordeloos M.E."/>
            <person name="Ohm R.A."/>
            <person name="Ortiz-Santana B."/>
            <person name="Ovrebo C."/>
            <person name="Racz N."/>
            <person name="Riley R."/>
            <person name="Savchenko A."/>
            <person name="Shiryaev A."/>
            <person name="Soop K."/>
            <person name="Spirin V."/>
            <person name="Szebenyi C."/>
            <person name="Tomsovsky M."/>
            <person name="Tulloss R.E."/>
            <person name="Uehling J."/>
            <person name="Grigoriev I.V."/>
            <person name="Vagvolgyi C."/>
            <person name="Papp T."/>
            <person name="Martin F.M."/>
            <person name="Miettinen O."/>
            <person name="Hibbett D.S."/>
            <person name="Nagy L.G."/>
        </authorList>
    </citation>
    <scope>NUCLEOTIDE SEQUENCE [LARGE SCALE GENOMIC DNA]</scope>
    <source>
        <strain evidence="5 6">CBS 121175</strain>
    </source>
</reference>
<comment type="similarity">
    <text evidence="1 3">Belongs to the type-B carboxylesterase/lipase family.</text>
</comment>
<dbReference type="OrthoDB" id="408631at2759"/>
<dbReference type="EC" id="3.1.1.-" evidence="3"/>
<dbReference type="SUPFAM" id="SSF53474">
    <property type="entry name" value="alpha/beta-Hydrolases"/>
    <property type="match status" value="1"/>
</dbReference>
<dbReference type="InterPro" id="IPR019826">
    <property type="entry name" value="Carboxylesterase_B_AS"/>
</dbReference>
<feature type="domain" description="Carboxylesterase type B" evidence="4">
    <location>
        <begin position="25"/>
        <end position="544"/>
    </location>
</feature>
<dbReference type="STRING" id="230819.A0A5C3KZN7"/>
<dbReference type="Proteomes" id="UP000307440">
    <property type="component" value="Unassembled WGS sequence"/>
</dbReference>
<name>A0A5C3KZN7_COPMA</name>
<dbReference type="EMBL" id="ML210188">
    <property type="protein sequence ID" value="TFK25303.1"/>
    <property type="molecule type" value="Genomic_DNA"/>
</dbReference>
<evidence type="ECO:0000313" key="5">
    <source>
        <dbReference type="EMBL" id="TFK25303.1"/>
    </source>
</evidence>